<dbReference type="Pfam" id="PF18911">
    <property type="entry name" value="PKD_4"/>
    <property type="match status" value="1"/>
</dbReference>
<dbReference type="Proteomes" id="UP000249248">
    <property type="component" value="Unassembled WGS sequence"/>
</dbReference>
<evidence type="ECO:0000313" key="3">
    <source>
        <dbReference type="Proteomes" id="UP000249248"/>
    </source>
</evidence>
<evidence type="ECO:0000313" key="2">
    <source>
        <dbReference type="EMBL" id="PZE17461.1"/>
    </source>
</evidence>
<protein>
    <recommendedName>
        <fullName evidence="1">PKD domain-containing protein</fullName>
    </recommendedName>
</protein>
<dbReference type="InterPro" id="IPR035986">
    <property type="entry name" value="PKD_dom_sf"/>
</dbReference>
<dbReference type="EMBL" id="QKSB01000003">
    <property type="protein sequence ID" value="PZE17461.1"/>
    <property type="molecule type" value="Genomic_DNA"/>
</dbReference>
<name>A0A2W1N368_9FLAO</name>
<accession>A0A2W1N368</accession>
<feature type="domain" description="PKD" evidence="1">
    <location>
        <begin position="205"/>
        <end position="269"/>
    </location>
</feature>
<reference evidence="2 3" key="1">
    <citation type="submission" date="2018-06" db="EMBL/GenBank/DDBJ databases">
        <title>The draft genome sequence of Crocinitomix sp. SM1701.</title>
        <authorList>
            <person name="Zhang X."/>
        </authorList>
    </citation>
    <scope>NUCLEOTIDE SEQUENCE [LARGE SCALE GENOMIC DNA]</scope>
    <source>
        <strain evidence="2 3">SM1701</strain>
    </source>
</reference>
<dbReference type="CDD" id="cd00146">
    <property type="entry name" value="PKD"/>
    <property type="match status" value="2"/>
</dbReference>
<comment type="caution">
    <text evidence="2">The sequence shown here is derived from an EMBL/GenBank/DDBJ whole genome shotgun (WGS) entry which is preliminary data.</text>
</comment>
<dbReference type="Pfam" id="PF13585">
    <property type="entry name" value="CHU_C"/>
    <property type="match status" value="1"/>
</dbReference>
<dbReference type="SUPFAM" id="SSF49299">
    <property type="entry name" value="PKD domain"/>
    <property type="match status" value="3"/>
</dbReference>
<dbReference type="InterPro" id="IPR013783">
    <property type="entry name" value="Ig-like_fold"/>
</dbReference>
<keyword evidence="3" id="KW-1185">Reference proteome</keyword>
<organism evidence="2 3">
    <name type="scientific">Putridiphycobacter roseus</name>
    <dbReference type="NCBI Taxonomy" id="2219161"/>
    <lineage>
        <taxon>Bacteria</taxon>
        <taxon>Pseudomonadati</taxon>
        <taxon>Bacteroidota</taxon>
        <taxon>Flavobacteriia</taxon>
        <taxon>Flavobacteriales</taxon>
        <taxon>Crocinitomicaceae</taxon>
        <taxon>Putridiphycobacter</taxon>
    </lineage>
</organism>
<feature type="domain" description="PKD" evidence="1">
    <location>
        <begin position="653"/>
        <end position="701"/>
    </location>
</feature>
<dbReference type="Gene3D" id="2.60.120.260">
    <property type="entry name" value="Galactose-binding domain-like"/>
    <property type="match status" value="1"/>
</dbReference>
<dbReference type="AlphaFoldDB" id="A0A2W1N368"/>
<proteinExistence type="predicted"/>
<dbReference type="InterPro" id="IPR000601">
    <property type="entry name" value="PKD_dom"/>
</dbReference>
<feature type="domain" description="PKD" evidence="1">
    <location>
        <begin position="542"/>
        <end position="603"/>
    </location>
</feature>
<sequence>MQWSSFSQIVINANGCSPLELFDTSNPWIMGGSNSSWTWANPNKLQIMDDISIGGKAILLGGNTPTSTYNTNENSWAMSPEFDLSAVNNPFISFNFFWSNEGSDNNDEIWMEYSLNNGGTWAELDPSIGTGTCYDQNWYNYPDNWGGNNGGCSSGTGGPTDWVSVRKCINLLSNEPSVRFRFRLSANGSCENYGAAMDNFQVCDVTVTAAATYQCGPQPFEIEFTDASFICPTDWQWDFGDGFTSTVQNPIHTYAQAGTYQATLIVGTSTVLSSACGGPVHDTLHFNVDVFELIVDSLFNASCIGSDNGQAFIGSVGMSTALDYAWTPAPGTGQNTNIGGGLSPITYAVVGTSQLRPSCVSTISFSITEPTQISAVVTSVNSTCTGPCDGSLSAVVSGGTPPYNVVWQPLNLVGSTVQNVCPDTYDLTITDSNGCVETMVNAATITFITSAMIIPIADEDVCQLEQLAIPPFAYSTTNTNATWEVLEGIDVGFGITGSGNIPSFNAIGTNSLLTVNIKVTPVANGSCIGITDTFKINIHPAPIVDFSSADTAGCVSKEVNFNLLNYNPNYTYFWDFGNGQSDFNANTGTQSYNSGSYDVSLSVVTNYCATTLVKSNYINVYPAPKVDFSFSPGKIDPTNPQIYFNNLSENANTYAWDFGDGIGASTTESPTYIYENKSADSYIINLVASNASCSAEISKSIFYEESVLIYVPNAFTPDNNGNNDSFKPIVESGIDIYDYELNVFNRWGELVFQSFDPVYGWDGCYGNDCDQPLGVYTWKIYYHLENNATRKERYGTVLLLK</sequence>
<dbReference type="Gene3D" id="2.60.40.740">
    <property type="match status" value="1"/>
</dbReference>
<dbReference type="PROSITE" id="PS50093">
    <property type="entry name" value="PKD"/>
    <property type="match status" value="3"/>
</dbReference>
<dbReference type="Gene3D" id="2.60.40.10">
    <property type="entry name" value="Immunoglobulins"/>
    <property type="match status" value="3"/>
</dbReference>
<dbReference type="SMART" id="SM00089">
    <property type="entry name" value="PKD"/>
    <property type="match status" value="3"/>
</dbReference>
<dbReference type="InterPro" id="IPR022409">
    <property type="entry name" value="PKD/Chitinase_dom"/>
</dbReference>
<gene>
    <name evidence="2" type="ORF">DNU06_06435</name>
</gene>
<evidence type="ECO:0000259" key="1">
    <source>
        <dbReference type="PROSITE" id="PS50093"/>
    </source>
</evidence>